<name>A0A5P2WBH0_9ACTN</name>
<sequence length="97" mass="10022">MVSGLGSRSFNVRNDSKRHIEVFNGATCDNGAPIATVGPHSSANGIRVFRHIPGGVKVKHGVVASFRVIGHHHRRGGAFFESGGFEEGGGGGGQSGK</sequence>
<evidence type="ECO:0000313" key="2">
    <source>
        <dbReference type="Proteomes" id="UP000325763"/>
    </source>
</evidence>
<evidence type="ECO:0000313" key="1">
    <source>
        <dbReference type="EMBL" id="QEV41657.1"/>
    </source>
</evidence>
<dbReference type="Proteomes" id="UP000325763">
    <property type="component" value="Chromosome"/>
</dbReference>
<dbReference type="EMBL" id="CP023747">
    <property type="protein sequence ID" value="QEV41657.1"/>
    <property type="molecule type" value="Genomic_DNA"/>
</dbReference>
<reference evidence="1 2" key="1">
    <citation type="submission" date="2017-09" db="EMBL/GenBank/DDBJ databases">
        <title>Streptomyces genome completion.</title>
        <authorList>
            <person name="Lee N."/>
            <person name="Cho B.-K."/>
        </authorList>
    </citation>
    <scope>NUCLEOTIDE SEQUENCE [LARGE SCALE GENOMIC DNA]</scope>
    <source>
        <strain evidence="1 2">ATCC 14899</strain>
    </source>
</reference>
<protein>
    <submittedName>
        <fullName evidence="1">Uncharacterized protein</fullName>
    </submittedName>
</protein>
<dbReference type="AlphaFoldDB" id="A0A5P2WBH0"/>
<organism evidence="1 2">
    <name type="scientific">Streptomyces nodosus</name>
    <dbReference type="NCBI Taxonomy" id="40318"/>
    <lineage>
        <taxon>Bacteria</taxon>
        <taxon>Bacillati</taxon>
        <taxon>Actinomycetota</taxon>
        <taxon>Actinomycetes</taxon>
        <taxon>Kitasatosporales</taxon>
        <taxon>Streptomycetaceae</taxon>
        <taxon>Streptomyces</taxon>
    </lineage>
</organism>
<proteinExistence type="predicted"/>
<dbReference type="KEGG" id="snq:CP978_26640"/>
<gene>
    <name evidence="1" type="ORF">CP978_26640</name>
</gene>
<accession>A0A5P2WBH0</accession>